<evidence type="ECO:0000313" key="1">
    <source>
        <dbReference type="EMBL" id="QBJ03455.1"/>
    </source>
</evidence>
<dbReference type="Proteomes" id="UP000308874">
    <property type="component" value="Segment"/>
</dbReference>
<reference evidence="1 2" key="1">
    <citation type="submission" date="2019-02" db="EMBL/GenBank/DDBJ databases">
        <title>Isolation of virulent Lactobacillus brevis phages.</title>
        <authorList>
            <person name="Feyereisen M."/>
            <person name="Mahony J."/>
            <person name="O'Sullivan T."/>
            <person name="van Sinderen D."/>
        </authorList>
    </citation>
    <scope>NUCLEOTIDE SEQUENCE [LARGE SCALE GENOMIC DNA]</scope>
</reference>
<protein>
    <submittedName>
        <fullName evidence="1">Uncharacterized protein</fullName>
    </submittedName>
</protein>
<gene>
    <name evidence="1" type="ORF">B521_0105</name>
</gene>
<dbReference type="EMBL" id="MK504443">
    <property type="protein sequence ID" value="QBJ03455.1"/>
    <property type="molecule type" value="Genomic_DNA"/>
</dbReference>
<keyword evidence="2" id="KW-1185">Reference proteome</keyword>
<name>A0A4Y5FEI9_9CAUD</name>
<proteinExistence type="predicted"/>
<evidence type="ECO:0000313" key="2">
    <source>
        <dbReference type="Proteomes" id="UP000308874"/>
    </source>
</evidence>
<sequence length="115" mass="13310">MKNKYAGFLIDVLLVKEGFNPKNWDIKESPIDNLYTIQNLDDSVEFSILFKNSEIEGFPDTTYLYTKYLDDGTVEDAEANSIKECIELGQAPKEEYHTGWDGKETLLGEVYRENW</sequence>
<accession>A0A4Y5FEI9</accession>
<organism evidence="1 2">
    <name type="scientific">Lactobacillus phage 521B</name>
    <dbReference type="NCBI Taxonomy" id="2510942"/>
    <lineage>
        <taxon>Viruses</taxon>
        <taxon>Duplodnaviria</taxon>
        <taxon>Heunggongvirae</taxon>
        <taxon>Uroviricota</taxon>
        <taxon>Caudoviricetes</taxon>
        <taxon>Herelleviridae</taxon>
        <taxon>Tybeckvirus</taxon>
        <taxon>Tybeckvirus tv521B</taxon>
    </lineage>
</organism>